<dbReference type="Proteomes" id="UP001140234">
    <property type="component" value="Unassembled WGS sequence"/>
</dbReference>
<evidence type="ECO:0000313" key="1">
    <source>
        <dbReference type="EMBL" id="KAJ2764916.1"/>
    </source>
</evidence>
<sequence length="126" mass="13969">LPNVKTAAAGEQDAYDAYIARIRDCLAPAASHLAAAAGNDAMWKILNQDVMLRARSDYAPVREAALVVLQALYHRLGEEFLILLPETIPFLAELLEDDDKRVERATHDTIKAIEAHLGESLQSYLR</sequence>
<feature type="non-terminal residue" evidence="1">
    <location>
        <position position="1"/>
    </location>
</feature>
<dbReference type="EMBL" id="JANBUJ010002181">
    <property type="protein sequence ID" value="KAJ2764916.1"/>
    <property type="molecule type" value="Genomic_DNA"/>
</dbReference>
<organism evidence="1 2">
    <name type="scientific">Coemansia nantahalensis</name>
    <dbReference type="NCBI Taxonomy" id="2789366"/>
    <lineage>
        <taxon>Eukaryota</taxon>
        <taxon>Fungi</taxon>
        <taxon>Fungi incertae sedis</taxon>
        <taxon>Zoopagomycota</taxon>
        <taxon>Kickxellomycotina</taxon>
        <taxon>Kickxellomycetes</taxon>
        <taxon>Kickxellales</taxon>
        <taxon>Kickxellaceae</taxon>
        <taxon>Coemansia</taxon>
    </lineage>
</organism>
<protein>
    <submittedName>
        <fullName evidence="1">SnoRNA-binding rRNA-processing protein utp10</fullName>
    </submittedName>
</protein>
<accession>A0ACC1JQ95</accession>
<gene>
    <name evidence="1" type="primary">UTP10_2</name>
    <name evidence="1" type="ORF">IWQ57_004985</name>
</gene>
<proteinExistence type="predicted"/>
<name>A0ACC1JQ95_9FUNG</name>
<reference evidence="1" key="1">
    <citation type="submission" date="2022-07" db="EMBL/GenBank/DDBJ databases">
        <title>Phylogenomic reconstructions and comparative analyses of Kickxellomycotina fungi.</title>
        <authorList>
            <person name="Reynolds N.K."/>
            <person name="Stajich J.E."/>
            <person name="Barry K."/>
            <person name="Grigoriev I.V."/>
            <person name="Crous P."/>
            <person name="Smith M.E."/>
        </authorList>
    </citation>
    <scope>NUCLEOTIDE SEQUENCE</scope>
    <source>
        <strain evidence="1">CBS 109366</strain>
    </source>
</reference>
<keyword evidence="2" id="KW-1185">Reference proteome</keyword>
<comment type="caution">
    <text evidence="1">The sequence shown here is derived from an EMBL/GenBank/DDBJ whole genome shotgun (WGS) entry which is preliminary data.</text>
</comment>
<evidence type="ECO:0000313" key="2">
    <source>
        <dbReference type="Proteomes" id="UP001140234"/>
    </source>
</evidence>